<sequence>LKTPIQSLNEPTNQRTNERPSSTMQIREGKQGDMTGTSQQEAIKRTQREPPTLRVLFINTPPPTATLPPLSTSASA</sequence>
<keyword evidence="3" id="KW-1185">Reference proteome</keyword>
<accession>A0A811U7N8</accession>
<gene>
    <name evidence="2" type="ORF">CCAP1982_LOCUS2770</name>
</gene>
<reference evidence="2" key="1">
    <citation type="submission" date="2020-11" db="EMBL/GenBank/DDBJ databases">
        <authorList>
            <person name="Whitehead M."/>
        </authorList>
    </citation>
    <scope>NUCLEOTIDE SEQUENCE</scope>
    <source>
        <strain evidence="2">EGII</strain>
    </source>
</reference>
<feature type="non-terminal residue" evidence="2">
    <location>
        <position position="76"/>
    </location>
</feature>
<dbReference type="Proteomes" id="UP000606786">
    <property type="component" value="Unassembled WGS sequence"/>
</dbReference>
<proteinExistence type="predicted"/>
<evidence type="ECO:0000313" key="2">
    <source>
        <dbReference type="EMBL" id="CAD6993987.1"/>
    </source>
</evidence>
<dbReference type="EMBL" id="CAJHJT010000001">
    <property type="protein sequence ID" value="CAD6993987.1"/>
    <property type="molecule type" value="Genomic_DNA"/>
</dbReference>
<dbReference type="AlphaFoldDB" id="A0A811U7N8"/>
<protein>
    <submittedName>
        <fullName evidence="2">(Mediterranean fruit fly) hypothetical protein</fullName>
    </submittedName>
</protein>
<comment type="caution">
    <text evidence="2">The sequence shown here is derived from an EMBL/GenBank/DDBJ whole genome shotgun (WGS) entry which is preliminary data.</text>
</comment>
<organism evidence="2 3">
    <name type="scientific">Ceratitis capitata</name>
    <name type="common">Mediterranean fruit fly</name>
    <name type="synonym">Tephritis capitata</name>
    <dbReference type="NCBI Taxonomy" id="7213"/>
    <lineage>
        <taxon>Eukaryota</taxon>
        <taxon>Metazoa</taxon>
        <taxon>Ecdysozoa</taxon>
        <taxon>Arthropoda</taxon>
        <taxon>Hexapoda</taxon>
        <taxon>Insecta</taxon>
        <taxon>Pterygota</taxon>
        <taxon>Neoptera</taxon>
        <taxon>Endopterygota</taxon>
        <taxon>Diptera</taxon>
        <taxon>Brachycera</taxon>
        <taxon>Muscomorpha</taxon>
        <taxon>Tephritoidea</taxon>
        <taxon>Tephritidae</taxon>
        <taxon>Ceratitis</taxon>
        <taxon>Ceratitis</taxon>
    </lineage>
</organism>
<evidence type="ECO:0000256" key="1">
    <source>
        <dbReference type="SAM" id="MobiDB-lite"/>
    </source>
</evidence>
<feature type="compositionally biased region" description="Polar residues" evidence="1">
    <location>
        <begin position="1"/>
        <end position="25"/>
    </location>
</feature>
<evidence type="ECO:0000313" key="3">
    <source>
        <dbReference type="Proteomes" id="UP000606786"/>
    </source>
</evidence>
<feature type="region of interest" description="Disordered" evidence="1">
    <location>
        <begin position="1"/>
        <end position="51"/>
    </location>
</feature>
<name>A0A811U7N8_CERCA</name>